<evidence type="ECO:0000313" key="1">
    <source>
        <dbReference type="EMBL" id="MDQ0390888.1"/>
    </source>
</evidence>
<evidence type="ECO:0000313" key="2">
    <source>
        <dbReference type="Proteomes" id="UP001237448"/>
    </source>
</evidence>
<sequence length="46" mass="5091">MATLLFENGQTTARTIEAAERTGKALGQVVTVLSCWRLQSPLEENR</sequence>
<name>A0ABU0F9Y6_9HYPH</name>
<comment type="caution">
    <text evidence="1">The sequence shown here is derived from an EMBL/GenBank/DDBJ whole genome shotgun (WGS) entry which is preliminary data.</text>
</comment>
<dbReference type="RefSeq" id="WP_307422370.1">
    <property type="nucleotide sequence ID" value="NZ_JAUSVK010000001.1"/>
</dbReference>
<gene>
    <name evidence="1" type="ORF">J3R73_000680</name>
</gene>
<keyword evidence="2" id="KW-1185">Reference proteome</keyword>
<reference evidence="1 2" key="1">
    <citation type="submission" date="2023-07" db="EMBL/GenBank/DDBJ databases">
        <title>Genomic Encyclopedia of Type Strains, Phase IV (KMG-IV): sequencing the most valuable type-strain genomes for metagenomic binning, comparative biology and taxonomic classification.</title>
        <authorList>
            <person name="Goeker M."/>
        </authorList>
    </citation>
    <scope>NUCLEOTIDE SEQUENCE [LARGE SCALE GENOMIC DNA]</scope>
    <source>
        <strain evidence="1 2">DSM 5896</strain>
    </source>
</reference>
<proteinExistence type="predicted"/>
<accession>A0ABU0F9Y6</accession>
<organism evidence="1 2">
    <name type="scientific">Labrys monachus</name>
    <dbReference type="NCBI Taxonomy" id="217067"/>
    <lineage>
        <taxon>Bacteria</taxon>
        <taxon>Pseudomonadati</taxon>
        <taxon>Pseudomonadota</taxon>
        <taxon>Alphaproteobacteria</taxon>
        <taxon>Hyphomicrobiales</taxon>
        <taxon>Xanthobacteraceae</taxon>
        <taxon>Labrys</taxon>
    </lineage>
</organism>
<protein>
    <submittedName>
        <fullName evidence="1">Uncharacterized protein</fullName>
    </submittedName>
</protein>
<dbReference type="Proteomes" id="UP001237448">
    <property type="component" value="Unassembled WGS sequence"/>
</dbReference>
<dbReference type="EMBL" id="JAUSVK010000001">
    <property type="protein sequence ID" value="MDQ0390888.1"/>
    <property type="molecule type" value="Genomic_DNA"/>
</dbReference>